<proteinExistence type="inferred from homology"/>
<comment type="catalytic activity">
    <reaction evidence="1">
        <text>a beta-lactam + H2O = a substituted beta-amino acid</text>
        <dbReference type="Rhea" id="RHEA:20401"/>
        <dbReference type="ChEBI" id="CHEBI:15377"/>
        <dbReference type="ChEBI" id="CHEBI:35627"/>
        <dbReference type="ChEBI" id="CHEBI:140347"/>
        <dbReference type="EC" id="3.5.2.6"/>
    </reaction>
</comment>
<keyword evidence="6" id="KW-0479">Metal-binding</keyword>
<dbReference type="AlphaFoldDB" id="A0A2K1PZG5"/>
<evidence type="ECO:0000256" key="7">
    <source>
        <dbReference type="ARBA" id="ARBA00022729"/>
    </source>
</evidence>
<protein>
    <recommendedName>
        <fullName evidence="5">beta-lactamase</fullName>
        <ecNumber evidence="5">3.5.2.6</ecNumber>
    </recommendedName>
</protein>
<dbReference type="SUPFAM" id="SSF56281">
    <property type="entry name" value="Metallo-hydrolase/oxidoreductase"/>
    <property type="match status" value="1"/>
</dbReference>
<dbReference type="GO" id="GO:0046677">
    <property type="term" value="P:response to antibiotic"/>
    <property type="evidence" value="ECO:0007669"/>
    <property type="project" value="UniProtKB-KW"/>
</dbReference>
<comment type="cofactor">
    <cofactor evidence="2">
        <name>Zn(2+)</name>
        <dbReference type="ChEBI" id="CHEBI:29105"/>
    </cofactor>
</comment>
<evidence type="ECO:0000256" key="5">
    <source>
        <dbReference type="ARBA" id="ARBA00012865"/>
    </source>
</evidence>
<dbReference type="SMART" id="SM00849">
    <property type="entry name" value="Lactamase_B"/>
    <property type="match status" value="1"/>
</dbReference>
<comment type="caution">
    <text evidence="13">The sequence shown here is derived from an EMBL/GenBank/DDBJ whole genome shotgun (WGS) entry which is preliminary data.</text>
</comment>
<reference evidence="13 14" key="1">
    <citation type="submission" date="2017-08" db="EMBL/GenBank/DDBJ databases">
        <title>Lysobacter sylvestris genome.</title>
        <authorList>
            <person name="Zhang D.-C."/>
            <person name="Albuquerque L."/>
            <person name="Franca L."/>
            <person name="Froufe H.J.C."/>
            <person name="Barroso C."/>
            <person name="Egas C."/>
            <person name="Da Costa M."/>
            <person name="Margesin R."/>
        </authorList>
    </citation>
    <scope>NUCLEOTIDE SEQUENCE [LARGE SCALE GENOMIC DNA]</scope>
    <source>
        <strain evidence="13 14">AM20-91</strain>
    </source>
</reference>
<name>A0A2K1PZG5_9GAMM</name>
<dbReference type="PANTHER" id="PTHR42951">
    <property type="entry name" value="METALLO-BETA-LACTAMASE DOMAIN-CONTAINING"/>
    <property type="match status" value="1"/>
</dbReference>
<dbReference type="InterPro" id="IPR001018">
    <property type="entry name" value="Beta-lactamase_class-B_CS"/>
</dbReference>
<dbReference type="InterPro" id="IPR050855">
    <property type="entry name" value="NDM-1-like"/>
</dbReference>
<dbReference type="NCBIfam" id="NF012229">
    <property type="entry name" value="bla_class_B_core"/>
    <property type="match status" value="1"/>
</dbReference>
<comment type="similarity">
    <text evidence="4">Belongs to the metallo-beta-lactamase superfamily. Class-B beta-lactamase family.</text>
</comment>
<evidence type="ECO:0000313" key="14">
    <source>
        <dbReference type="Proteomes" id="UP000236220"/>
    </source>
</evidence>
<gene>
    <name evidence="13" type="ORF">Lysil_2359</name>
</gene>
<dbReference type="Pfam" id="PF00753">
    <property type="entry name" value="Lactamase_B"/>
    <property type="match status" value="1"/>
</dbReference>
<accession>A0A2K1PZG5</accession>
<keyword evidence="8" id="KW-0574">Periplasm</keyword>
<dbReference type="NCBIfam" id="NF033105">
    <property type="entry name" value="bla_subclass_B3"/>
    <property type="match status" value="1"/>
</dbReference>
<keyword evidence="9" id="KW-0378">Hydrolase</keyword>
<dbReference type="EC" id="3.5.2.6" evidence="5"/>
<dbReference type="PROSITE" id="PS00743">
    <property type="entry name" value="BETA_LACTAMASE_B_1"/>
    <property type="match status" value="1"/>
</dbReference>
<keyword evidence="10" id="KW-0862">Zinc</keyword>
<evidence type="ECO:0000256" key="8">
    <source>
        <dbReference type="ARBA" id="ARBA00022764"/>
    </source>
</evidence>
<evidence type="ECO:0000256" key="3">
    <source>
        <dbReference type="ARBA" id="ARBA00004418"/>
    </source>
</evidence>
<evidence type="ECO:0000256" key="6">
    <source>
        <dbReference type="ARBA" id="ARBA00022723"/>
    </source>
</evidence>
<dbReference type="GO" id="GO:0017001">
    <property type="term" value="P:antibiotic catabolic process"/>
    <property type="evidence" value="ECO:0007669"/>
    <property type="project" value="InterPro"/>
</dbReference>
<sequence>MPIGSMILSAVLGAAAASEVPQCPINADPMQGWSDRAPPRKIFGNTYYVGTCGISSILIVGKQGAILIDGATDKAPAAIEANIHALGFKLSDVKLILGTHDHSDHAGGLAQLQRDTGAPVLARAPAATTLRRGASDRGDPQFGQLEKFPPVAKVRVISDGQAVTLGDLKLTAHATPGHTPGSTSWTWRSCENGKCVDIAYADSLTAISDKQYRYSDHPEYVAAFRHTIDTVASFPCDLLLTPHPAASDMLARFNGTAPLIDASACKTYSLHAREALEHRLADEANGKAP</sequence>
<keyword evidence="7" id="KW-0732">Signal</keyword>
<dbReference type="OrthoDB" id="9773738at2"/>
<dbReference type="Proteomes" id="UP000236220">
    <property type="component" value="Unassembled WGS sequence"/>
</dbReference>
<evidence type="ECO:0000256" key="2">
    <source>
        <dbReference type="ARBA" id="ARBA00001947"/>
    </source>
</evidence>
<keyword evidence="11" id="KW-0046">Antibiotic resistance</keyword>
<evidence type="ECO:0000256" key="9">
    <source>
        <dbReference type="ARBA" id="ARBA00022801"/>
    </source>
</evidence>
<dbReference type="EMBL" id="NPZB01000002">
    <property type="protein sequence ID" value="PNS08183.1"/>
    <property type="molecule type" value="Genomic_DNA"/>
</dbReference>
<organism evidence="13 14">
    <name type="scientific">Solilutibacter silvestris</name>
    <dbReference type="NCBI Taxonomy" id="1645665"/>
    <lineage>
        <taxon>Bacteria</taxon>
        <taxon>Pseudomonadati</taxon>
        <taxon>Pseudomonadota</taxon>
        <taxon>Gammaproteobacteria</taxon>
        <taxon>Lysobacterales</taxon>
        <taxon>Lysobacteraceae</taxon>
        <taxon>Solilutibacter</taxon>
    </lineage>
</organism>
<feature type="domain" description="Metallo-beta-lactamase" evidence="12">
    <location>
        <begin position="53"/>
        <end position="243"/>
    </location>
</feature>
<comment type="subcellular location">
    <subcellularLocation>
        <location evidence="3">Periplasm</location>
    </subcellularLocation>
</comment>
<evidence type="ECO:0000256" key="1">
    <source>
        <dbReference type="ARBA" id="ARBA00001526"/>
    </source>
</evidence>
<dbReference type="PANTHER" id="PTHR42951:SF17">
    <property type="entry name" value="METALLO-BETA-LACTAMASE DOMAIN-CONTAINING PROTEIN"/>
    <property type="match status" value="1"/>
</dbReference>
<dbReference type="GO" id="GO:0008800">
    <property type="term" value="F:beta-lactamase activity"/>
    <property type="evidence" value="ECO:0007669"/>
    <property type="project" value="UniProtKB-EC"/>
</dbReference>
<dbReference type="Gene3D" id="3.60.15.10">
    <property type="entry name" value="Ribonuclease Z/Hydroxyacylglutathione hydrolase-like"/>
    <property type="match status" value="1"/>
</dbReference>
<evidence type="ECO:0000256" key="11">
    <source>
        <dbReference type="ARBA" id="ARBA00023251"/>
    </source>
</evidence>
<evidence type="ECO:0000256" key="4">
    <source>
        <dbReference type="ARBA" id="ARBA00005250"/>
    </source>
</evidence>
<keyword evidence="14" id="KW-1185">Reference proteome</keyword>
<dbReference type="InterPro" id="IPR001279">
    <property type="entry name" value="Metallo-B-lactamas"/>
</dbReference>
<dbReference type="GO" id="GO:0042597">
    <property type="term" value="C:periplasmic space"/>
    <property type="evidence" value="ECO:0007669"/>
    <property type="project" value="UniProtKB-SubCell"/>
</dbReference>
<dbReference type="InterPro" id="IPR036866">
    <property type="entry name" value="RibonucZ/Hydroxyglut_hydro"/>
</dbReference>
<evidence type="ECO:0000256" key="10">
    <source>
        <dbReference type="ARBA" id="ARBA00022833"/>
    </source>
</evidence>
<evidence type="ECO:0000313" key="13">
    <source>
        <dbReference type="EMBL" id="PNS08183.1"/>
    </source>
</evidence>
<dbReference type="GO" id="GO:0008270">
    <property type="term" value="F:zinc ion binding"/>
    <property type="evidence" value="ECO:0007669"/>
    <property type="project" value="InterPro"/>
</dbReference>
<evidence type="ECO:0000259" key="12">
    <source>
        <dbReference type="SMART" id="SM00849"/>
    </source>
</evidence>